<comment type="caution">
    <text evidence="1">The sequence shown here is derived from an EMBL/GenBank/DDBJ whole genome shotgun (WGS) entry which is preliminary data.</text>
</comment>
<evidence type="ECO:0000313" key="2">
    <source>
        <dbReference type="Proteomes" id="UP000541444"/>
    </source>
</evidence>
<proteinExistence type="predicted"/>
<evidence type="ECO:0000313" key="1">
    <source>
        <dbReference type="EMBL" id="KAF6173184.1"/>
    </source>
</evidence>
<dbReference type="PANTHER" id="PTHR30560">
    <property type="entry name" value="TRIGGER FACTOR CHAPERONE AND PEPTIDYL-PROLYL CIS/TRANS ISOMERASE"/>
    <property type="match status" value="1"/>
</dbReference>
<dbReference type="PANTHER" id="PTHR30560:SF5">
    <property type="entry name" value="OS09G0515400 PROTEIN"/>
    <property type="match status" value="1"/>
</dbReference>
<keyword evidence="2" id="KW-1185">Reference proteome</keyword>
<reference evidence="1 2" key="1">
    <citation type="journal article" date="2020" name="IScience">
        <title>Genome Sequencing of the Endangered Kingdonia uniflora (Circaeasteraceae, Ranunculales) Reveals Potential Mechanisms of Evolutionary Specialization.</title>
        <authorList>
            <person name="Sun Y."/>
            <person name="Deng T."/>
            <person name="Zhang A."/>
            <person name="Moore M.J."/>
            <person name="Landis J.B."/>
            <person name="Lin N."/>
            <person name="Zhang H."/>
            <person name="Zhang X."/>
            <person name="Huang J."/>
            <person name="Zhang X."/>
            <person name="Sun H."/>
            <person name="Wang H."/>
        </authorList>
    </citation>
    <scope>NUCLEOTIDE SEQUENCE [LARGE SCALE GENOMIC DNA]</scope>
    <source>
        <strain evidence="1">TB1705</strain>
        <tissue evidence="1">Leaf</tissue>
    </source>
</reference>
<dbReference type="GO" id="GO:0043335">
    <property type="term" value="P:protein unfolding"/>
    <property type="evidence" value="ECO:0007669"/>
    <property type="project" value="TreeGrafter"/>
</dbReference>
<protein>
    <submittedName>
        <fullName evidence="1">Uncharacterized protein</fullName>
    </submittedName>
</protein>
<dbReference type="InterPro" id="IPR005215">
    <property type="entry name" value="Trig_fac"/>
</dbReference>
<dbReference type="OrthoDB" id="1881930at2759"/>
<dbReference type="GO" id="GO:0003755">
    <property type="term" value="F:peptidyl-prolyl cis-trans isomerase activity"/>
    <property type="evidence" value="ECO:0007669"/>
    <property type="project" value="TreeGrafter"/>
</dbReference>
<name>A0A7J7P1W8_9MAGN</name>
<dbReference type="GO" id="GO:0044183">
    <property type="term" value="F:protein folding chaperone"/>
    <property type="evidence" value="ECO:0007669"/>
    <property type="project" value="TreeGrafter"/>
</dbReference>
<dbReference type="EMBL" id="JACGCM010000354">
    <property type="protein sequence ID" value="KAF6173184.1"/>
    <property type="molecule type" value="Genomic_DNA"/>
</dbReference>
<gene>
    <name evidence="1" type="ORF">GIB67_028482</name>
</gene>
<dbReference type="GO" id="GO:0051083">
    <property type="term" value="P:'de novo' cotranslational protein folding"/>
    <property type="evidence" value="ECO:0007669"/>
    <property type="project" value="TreeGrafter"/>
</dbReference>
<dbReference type="GO" id="GO:0015031">
    <property type="term" value="P:protein transport"/>
    <property type="evidence" value="ECO:0007669"/>
    <property type="project" value="InterPro"/>
</dbReference>
<dbReference type="GO" id="GO:0043022">
    <property type="term" value="F:ribosome binding"/>
    <property type="evidence" value="ECO:0007669"/>
    <property type="project" value="TreeGrafter"/>
</dbReference>
<organism evidence="1 2">
    <name type="scientific">Kingdonia uniflora</name>
    <dbReference type="NCBI Taxonomy" id="39325"/>
    <lineage>
        <taxon>Eukaryota</taxon>
        <taxon>Viridiplantae</taxon>
        <taxon>Streptophyta</taxon>
        <taxon>Embryophyta</taxon>
        <taxon>Tracheophyta</taxon>
        <taxon>Spermatophyta</taxon>
        <taxon>Magnoliopsida</taxon>
        <taxon>Ranunculales</taxon>
        <taxon>Circaeasteraceae</taxon>
        <taxon>Kingdonia</taxon>
    </lineage>
</organism>
<dbReference type="AlphaFoldDB" id="A0A7J7P1W8"/>
<accession>A0A7J7P1W8</accession>
<sequence>MSSLLPFISCQLNPFLKPTLCAIPISHPHAYILHEPSKTSSNHFYILSIKKPGFCCFTPSSFPIQVKLAEERKEREVVDSTKLVALKQNLEKHGIHCGDTSTLKRGEYNRLMCPKLVSLNNLVGVCDSYPSRWRESFRPWKRDNLQKLCARTNYASIVAACALSSELDLRVSTDSVEGVSIASTTSSESGEIKISVNVAGAKSQAIFDNVFSKMVAAAQPIPGFRREKGDRMELLDSRGYVGKLVYANPISPGGNKEAFFLASIFSSHFIEILLTLSTIPLDMSNILLKHARDDKFLRIESLVLGGSLGVVKSNENKRSFIDSR</sequence>
<dbReference type="Proteomes" id="UP000541444">
    <property type="component" value="Unassembled WGS sequence"/>
</dbReference>